<dbReference type="FunFam" id="3.30.710.10:FF:000026">
    <property type="entry name" value="E3 ubiquitin ligase complex SCF subunit"/>
    <property type="match status" value="1"/>
</dbReference>
<feature type="domain" description="SKP1 component dimerisation" evidence="4">
    <location>
        <begin position="116"/>
        <end position="162"/>
    </location>
</feature>
<evidence type="ECO:0000256" key="1">
    <source>
        <dbReference type="ARBA" id="ARBA00009993"/>
    </source>
</evidence>
<comment type="caution">
    <text evidence="6">The sequence shown here is derived from an EMBL/GenBank/DDBJ whole genome shotgun (WGS) entry which is preliminary data.</text>
</comment>
<comment type="pathway">
    <text evidence="3">Protein modification; protein ubiquitination.</text>
</comment>
<dbReference type="PANTHER" id="PTHR11165">
    <property type="entry name" value="SKP1"/>
    <property type="match status" value="1"/>
</dbReference>
<evidence type="ECO:0000256" key="2">
    <source>
        <dbReference type="ARBA" id="ARBA00022786"/>
    </source>
</evidence>
<comment type="similarity">
    <text evidence="1 3">Belongs to the SKP1 family.</text>
</comment>
<dbReference type="Proteomes" id="UP000266673">
    <property type="component" value="Unassembled WGS sequence"/>
</dbReference>
<organism evidence="6 7">
    <name type="scientific">Gigaspora rosea</name>
    <dbReference type="NCBI Taxonomy" id="44941"/>
    <lineage>
        <taxon>Eukaryota</taxon>
        <taxon>Fungi</taxon>
        <taxon>Fungi incertae sedis</taxon>
        <taxon>Mucoromycota</taxon>
        <taxon>Glomeromycotina</taxon>
        <taxon>Glomeromycetes</taxon>
        <taxon>Diversisporales</taxon>
        <taxon>Gigasporaceae</taxon>
        <taxon>Gigaspora</taxon>
    </lineage>
</organism>
<dbReference type="GO" id="GO:0006511">
    <property type="term" value="P:ubiquitin-dependent protein catabolic process"/>
    <property type="evidence" value="ECO:0007669"/>
    <property type="project" value="InterPro"/>
</dbReference>
<gene>
    <name evidence="6" type="ORF">C2G38_2030591</name>
</gene>
<dbReference type="SMART" id="SM00512">
    <property type="entry name" value="Skp1"/>
    <property type="match status" value="1"/>
</dbReference>
<dbReference type="AlphaFoldDB" id="A0A397VTX0"/>
<evidence type="ECO:0000259" key="5">
    <source>
        <dbReference type="Pfam" id="PF03931"/>
    </source>
</evidence>
<dbReference type="PIRSF" id="PIRSF028729">
    <property type="entry name" value="E3_ubiquit_lig_SCF_Skp"/>
    <property type="match status" value="1"/>
</dbReference>
<dbReference type="OrthoDB" id="2342932at2759"/>
<dbReference type="Gene3D" id="3.30.710.10">
    <property type="entry name" value="Potassium Channel Kv1.1, Chain A"/>
    <property type="match status" value="1"/>
</dbReference>
<keyword evidence="6" id="KW-0436">Ligase</keyword>
<accession>A0A397VTX0</accession>
<keyword evidence="2 3" id="KW-0833">Ubl conjugation pathway</keyword>
<comment type="function">
    <text evidence="3">Essential component of the SCF (SKP1-CUL1-F-box protein) E3 ubiquitin ligase complexes, which mediate the ubiquitination and subsequent proteasomal degradation of target proteins.</text>
</comment>
<dbReference type="InterPro" id="IPR016072">
    <property type="entry name" value="Skp1_comp_dimer"/>
</dbReference>
<name>A0A397VTX0_9GLOM</name>
<evidence type="ECO:0000313" key="7">
    <source>
        <dbReference type="Proteomes" id="UP000266673"/>
    </source>
</evidence>
<dbReference type="UniPathway" id="UPA00143"/>
<dbReference type="InterPro" id="IPR011333">
    <property type="entry name" value="SKP1/BTB/POZ_sf"/>
</dbReference>
<dbReference type="Pfam" id="PF03931">
    <property type="entry name" value="Skp1_POZ"/>
    <property type="match status" value="1"/>
</dbReference>
<dbReference type="GO" id="GO:0016567">
    <property type="term" value="P:protein ubiquitination"/>
    <property type="evidence" value="ECO:0007669"/>
    <property type="project" value="UniProtKB-UniPathway"/>
</dbReference>
<comment type="subunit">
    <text evidence="3">Component of the SCF (SKP1-CUL1-F-box protein) E3 ubiquitin ligase complexes.</text>
</comment>
<dbReference type="CDD" id="cd18322">
    <property type="entry name" value="BTB_POZ_SKP1"/>
    <property type="match status" value="1"/>
</dbReference>
<dbReference type="InterPro" id="IPR016897">
    <property type="entry name" value="SKP1"/>
</dbReference>
<sequence length="166" mass="19097">MDNGTSNNDSENEIITLKSCDGIEFHIDARIANRYTLLNNWNGGESACIPNVNGKVLEKVLEWCEHHINDPQPNCGDDDSRRRNTVIEEWDENFLNCDQDMLFEIILAANYLDITPLLDLGCKTVANMVKGKSPEELRSTFNLVNDFTPEEEEQIRKENEWAEDYQ</sequence>
<keyword evidence="7" id="KW-1185">Reference proteome</keyword>
<evidence type="ECO:0000259" key="4">
    <source>
        <dbReference type="Pfam" id="PF01466"/>
    </source>
</evidence>
<reference evidence="6 7" key="1">
    <citation type="submission" date="2018-06" db="EMBL/GenBank/DDBJ databases">
        <title>Comparative genomics reveals the genomic features of Rhizophagus irregularis, R. cerebriforme, R. diaphanum and Gigaspora rosea, and their symbiotic lifestyle signature.</title>
        <authorList>
            <person name="Morin E."/>
            <person name="San Clemente H."/>
            <person name="Chen E.C.H."/>
            <person name="De La Providencia I."/>
            <person name="Hainaut M."/>
            <person name="Kuo A."/>
            <person name="Kohler A."/>
            <person name="Murat C."/>
            <person name="Tang N."/>
            <person name="Roy S."/>
            <person name="Loubradou J."/>
            <person name="Henrissat B."/>
            <person name="Grigoriev I.V."/>
            <person name="Corradi N."/>
            <person name="Roux C."/>
            <person name="Martin F.M."/>
        </authorList>
    </citation>
    <scope>NUCLEOTIDE SEQUENCE [LARGE SCALE GENOMIC DNA]</scope>
    <source>
        <strain evidence="6 7">DAOM 194757</strain>
    </source>
</reference>
<dbReference type="SUPFAM" id="SSF81382">
    <property type="entry name" value="Skp1 dimerisation domain-like"/>
    <property type="match status" value="1"/>
</dbReference>
<dbReference type="SUPFAM" id="SSF54695">
    <property type="entry name" value="POZ domain"/>
    <property type="match status" value="1"/>
</dbReference>
<dbReference type="Pfam" id="PF01466">
    <property type="entry name" value="Skp1"/>
    <property type="match status" value="1"/>
</dbReference>
<evidence type="ECO:0000313" key="6">
    <source>
        <dbReference type="EMBL" id="RIB26004.1"/>
    </source>
</evidence>
<dbReference type="InterPro" id="IPR036296">
    <property type="entry name" value="SKP1-like_dim_sf"/>
</dbReference>
<protein>
    <recommendedName>
        <fullName evidence="3">E3 ubiquitin ligase complex SCF subunit</fullName>
    </recommendedName>
</protein>
<dbReference type="InterPro" id="IPR001232">
    <property type="entry name" value="SKP1-like"/>
</dbReference>
<dbReference type="STRING" id="44941.A0A397VTX0"/>
<dbReference type="GO" id="GO:0016874">
    <property type="term" value="F:ligase activity"/>
    <property type="evidence" value="ECO:0007669"/>
    <property type="project" value="UniProtKB-KW"/>
</dbReference>
<evidence type="ECO:0000256" key="3">
    <source>
        <dbReference type="PIRNR" id="PIRNR028729"/>
    </source>
</evidence>
<dbReference type="EMBL" id="QKWP01000153">
    <property type="protein sequence ID" value="RIB26004.1"/>
    <property type="molecule type" value="Genomic_DNA"/>
</dbReference>
<proteinExistence type="inferred from homology"/>
<feature type="domain" description="SKP1 component POZ" evidence="5">
    <location>
        <begin position="14"/>
        <end position="68"/>
    </location>
</feature>
<dbReference type="InterPro" id="IPR016073">
    <property type="entry name" value="Skp1_comp_POZ"/>
</dbReference>